<evidence type="ECO:0000313" key="2">
    <source>
        <dbReference type="Proteomes" id="UP001500604"/>
    </source>
</evidence>
<proteinExistence type="predicted"/>
<reference evidence="2" key="1">
    <citation type="journal article" date="2019" name="Int. J. Syst. Evol. Microbiol.">
        <title>The Global Catalogue of Microorganisms (GCM) 10K type strain sequencing project: providing services to taxonomists for standard genome sequencing and annotation.</title>
        <authorList>
            <consortium name="The Broad Institute Genomics Platform"/>
            <consortium name="The Broad Institute Genome Sequencing Center for Infectious Disease"/>
            <person name="Wu L."/>
            <person name="Ma J."/>
        </authorList>
    </citation>
    <scope>NUCLEOTIDE SEQUENCE [LARGE SCALE GENOMIC DNA]</scope>
    <source>
        <strain evidence="2">JCM 17805</strain>
    </source>
</reference>
<dbReference type="Proteomes" id="UP001500604">
    <property type="component" value="Unassembled WGS sequence"/>
</dbReference>
<dbReference type="EMBL" id="BAABFL010000462">
    <property type="protein sequence ID" value="GAA4651758.1"/>
    <property type="molecule type" value="Genomic_DNA"/>
</dbReference>
<gene>
    <name evidence="1" type="ORF">GCM10023116_40420</name>
</gene>
<keyword evidence="2" id="KW-1185">Reference proteome</keyword>
<comment type="caution">
    <text evidence="1">The sequence shown here is derived from an EMBL/GenBank/DDBJ whole genome shotgun (WGS) entry which is preliminary data.</text>
</comment>
<organism evidence="1 2">
    <name type="scientific">Kistimonas scapharcae</name>
    <dbReference type="NCBI Taxonomy" id="1036133"/>
    <lineage>
        <taxon>Bacteria</taxon>
        <taxon>Pseudomonadati</taxon>
        <taxon>Pseudomonadota</taxon>
        <taxon>Gammaproteobacteria</taxon>
        <taxon>Oceanospirillales</taxon>
        <taxon>Endozoicomonadaceae</taxon>
        <taxon>Kistimonas</taxon>
    </lineage>
</organism>
<protein>
    <submittedName>
        <fullName evidence="1">Uncharacterized protein</fullName>
    </submittedName>
</protein>
<name>A0ABP8V8B0_9GAMM</name>
<accession>A0ABP8V8B0</accession>
<sequence length="375" mass="43874">MDKLKERFKGTQLYRKIRQSRCIKALINELARQDLSRTIRKTHALSRKNREEQKADLEQAIQRNDFSFIRGVIRHNLLNDMQLAEEHRYNELAALIIETLQQTLEQRPKIMQKMLSKVEVRFRERFYNYLIQNKQTMILMTQLIPKLWLPHRAIDIQAELAALFSSSTQDNDHQKLLACGLVTSLWANPDDWNVGKILVAMNGAISSRLIHLNTTPKYETMTTEERLHKKIVEQHEEAIIAMQQAIQPLQSTPKREELNLFLNIIYKIRMCLFEKKIGDKIYHFSILNNSYLDEQLEKITPATLSQLKESIKTSQLSPPSCNIDLEIKNAFDWQPLEDGMGEELIKTDQTQGELTSQQNKMEVNDFLWRALLSTL</sequence>
<evidence type="ECO:0000313" key="1">
    <source>
        <dbReference type="EMBL" id="GAA4651758.1"/>
    </source>
</evidence>